<comment type="catalytic activity">
    <reaction evidence="16">
        <text>L-threonyl-[protein] + ATP = O-phospho-L-threonyl-[protein] + ADP + H(+)</text>
        <dbReference type="Rhea" id="RHEA:46608"/>
        <dbReference type="Rhea" id="RHEA-COMP:11060"/>
        <dbReference type="Rhea" id="RHEA-COMP:11605"/>
        <dbReference type="ChEBI" id="CHEBI:15378"/>
        <dbReference type="ChEBI" id="CHEBI:30013"/>
        <dbReference type="ChEBI" id="CHEBI:30616"/>
        <dbReference type="ChEBI" id="CHEBI:61977"/>
        <dbReference type="ChEBI" id="CHEBI:456216"/>
        <dbReference type="EC" id="2.7.11.1"/>
    </reaction>
</comment>
<keyword evidence="10" id="KW-0805">Transcription regulation</keyword>
<dbReference type="STRING" id="372326.A0A1V4KTI7"/>
<organism evidence="21 22">
    <name type="scientific">Patagioenas fasciata monilis</name>
    <dbReference type="NCBI Taxonomy" id="372326"/>
    <lineage>
        <taxon>Eukaryota</taxon>
        <taxon>Metazoa</taxon>
        <taxon>Chordata</taxon>
        <taxon>Craniata</taxon>
        <taxon>Vertebrata</taxon>
        <taxon>Euteleostomi</taxon>
        <taxon>Archelosauria</taxon>
        <taxon>Archosauria</taxon>
        <taxon>Dinosauria</taxon>
        <taxon>Saurischia</taxon>
        <taxon>Theropoda</taxon>
        <taxon>Coelurosauria</taxon>
        <taxon>Aves</taxon>
        <taxon>Neognathae</taxon>
        <taxon>Neoaves</taxon>
        <taxon>Columbimorphae</taxon>
        <taxon>Columbiformes</taxon>
        <taxon>Columbidae</taxon>
        <taxon>Patagioenas</taxon>
    </lineage>
</organism>
<dbReference type="InterPro" id="IPR025875">
    <property type="entry name" value="Leu-rich_rpt_4"/>
</dbReference>
<dbReference type="FunFam" id="3.80.10.10:FF:000157">
    <property type="entry name" value="Class II major histocompatibility complex transactivator"/>
    <property type="match status" value="1"/>
</dbReference>
<evidence type="ECO:0000256" key="11">
    <source>
        <dbReference type="ARBA" id="ARBA00023134"/>
    </source>
</evidence>
<evidence type="ECO:0000256" key="17">
    <source>
        <dbReference type="ARBA" id="ARBA00048679"/>
    </source>
</evidence>
<comment type="subunit">
    <text evidence="18">Interacts with ZXDA and ZXDC. Interacts with PML (isoform PML-2). Interacts with TAF7; interaction inhibits CIITA acetyltransferase activity, thereby repressing transcription.</text>
</comment>
<dbReference type="GO" id="GO:0034341">
    <property type="term" value="P:response to type II interferon"/>
    <property type="evidence" value="ECO:0007669"/>
    <property type="project" value="UniProtKB-ARBA"/>
</dbReference>
<dbReference type="EMBL" id="LSYS01001700">
    <property type="protein sequence ID" value="OPJ87769.1"/>
    <property type="molecule type" value="Genomic_DNA"/>
</dbReference>
<dbReference type="GO" id="GO:0045345">
    <property type="term" value="P:positive regulation of MHC class I biosynthetic process"/>
    <property type="evidence" value="ECO:0007669"/>
    <property type="project" value="TreeGrafter"/>
</dbReference>
<dbReference type="GO" id="GO:0045892">
    <property type="term" value="P:negative regulation of DNA-templated transcription"/>
    <property type="evidence" value="ECO:0007669"/>
    <property type="project" value="UniProtKB-ARBA"/>
</dbReference>
<dbReference type="Proteomes" id="UP000190648">
    <property type="component" value="Unassembled WGS sequence"/>
</dbReference>
<keyword evidence="13" id="KW-0804">Transcription</keyword>
<dbReference type="Pfam" id="PF12799">
    <property type="entry name" value="LRR_4"/>
    <property type="match status" value="1"/>
</dbReference>
<keyword evidence="9" id="KW-0067">ATP-binding</keyword>
<dbReference type="Gene3D" id="3.40.50.300">
    <property type="entry name" value="P-loop containing nucleotide triphosphate hydrolases"/>
    <property type="match status" value="1"/>
</dbReference>
<evidence type="ECO:0000256" key="2">
    <source>
        <dbReference type="ARBA" id="ARBA00012513"/>
    </source>
</evidence>
<evidence type="ECO:0000256" key="1">
    <source>
        <dbReference type="ARBA" id="ARBA00004322"/>
    </source>
</evidence>
<comment type="catalytic activity">
    <reaction evidence="17">
        <text>L-seryl-[protein] + ATP = O-phospho-L-seryl-[protein] + ADP + H(+)</text>
        <dbReference type="Rhea" id="RHEA:17989"/>
        <dbReference type="Rhea" id="RHEA-COMP:9863"/>
        <dbReference type="Rhea" id="RHEA-COMP:11604"/>
        <dbReference type="ChEBI" id="CHEBI:15378"/>
        <dbReference type="ChEBI" id="CHEBI:29999"/>
        <dbReference type="ChEBI" id="CHEBI:30616"/>
        <dbReference type="ChEBI" id="CHEBI:83421"/>
        <dbReference type="ChEBI" id="CHEBI:456216"/>
        <dbReference type="EC" id="2.7.11.1"/>
    </reaction>
</comment>
<keyword evidence="8" id="KW-0418">Kinase</keyword>
<dbReference type="InterPro" id="IPR032675">
    <property type="entry name" value="LRR_dom_sf"/>
</dbReference>
<dbReference type="PANTHER" id="PTHR47189">
    <property type="entry name" value="MHC CLASS II TRANSACTIVATOR"/>
    <property type="match status" value="1"/>
</dbReference>
<name>A0A1V4KTI7_PATFA</name>
<evidence type="ECO:0000256" key="4">
    <source>
        <dbReference type="ARBA" id="ARBA00022614"/>
    </source>
</evidence>
<keyword evidence="22" id="KW-1185">Reference proteome</keyword>
<evidence type="ECO:0000256" key="9">
    <source>
        <dbReference type="ARBA" id="ARBA00022840"/>
    </source>
</evidence>
<dbReference type="GO" id="GO:0045348">
    <property type="term" value="P:positive regulation of MHC class II biosynthetic process"/>
    <property type="evidence" value="ECO:0007669"/>
    <property type="project" value="TreeGrafter"/>
</dbReference>
<dbReference type="InterPro" id="IPR001611">
    <property type="entry name" value="Leu-rich_rpt"/>
</dbReference>
<evidence type="ECO:0000256" key="18">
    <source>
        <dbReference type="ARBA" id="ARBA00062130"/>
    </source>
</evidence>
<dbReference type="Pfam" id="PF13516">
    <property type="entry name" value="LRR_6"/>
    <property type="match status" value="2"/>
</dbReference>
<comment type="caution">
    <text evidence="21">The sequence shown here is derived from an EMBL/GenBank/DDBJ whole genome shotgun (WGS) entry which is preliminary data.</text>
</comment>
<dbReference type="Pfam" id="PF17776">
    <property type="entry name" value="NLRC4_HD2"/>
    <property type="match status" value="1"/>
</dbReference>
<dbReference type="PRINTS" id="PR01719">
    <property type="entry name" value="MHCIIACTVATR"/>
</dbReference>
<keyword evidence="7" id="KW-0547">Nucleotide-binding</keyword>
<evidence type="ECO:0000256" key="14">
    <source>
        <dbReference type="ARBA" id="ARBA00023242"/>
    </source>
</evidence>
<dbReference type="SMART" id="SM00368">
    <property type="entry name" value="LRR_RI"/>
    <property type="match status" value="4"/>
</dbReference>
<keyword evidence="11" id="KW-0342">GTP-binding</keyword>
<protein>
    <recommendedName>
        <fullName evidence="19">MHC class II transactivator</fullName>
        <ecNumber evidence="2">2.7.11.1</ecNumber>
    </recommendedName>
</protein>
<evidence type="ECO:0000256" key="16">
    <source>
        <dbReference type="ARBA" id="ARBA00047899"/>
    </source>
</evidence>
<dbReference type="InterPro" id="IPR007111">
    <property type="entry name" value="NACHT_NTPase"/>
</dbReference>
<feature type="domain" description="NACHT" evidence="20">
    <location>
        <begin position="517"/>
        <end position="652"/>
    </location>
</feature>
<evidence type="ECO:0000256" key="15">
    <source>
        <dbReference type="ARBA" id="ARBA00023315"/>
    </source>
</evidence>
<dbReference type="InterPro" id="IPR027417">
    <property type="entry name" value="P-loop_NTPase"/>
</dbReference>
<dbReference type="SUPFAM" id="SSF52047">
    <property type="entry name" value="RNI-like"/>
    <property type="match status" value="1"/>
</dbReference>
<evidence type="ECO:0000256" key="13">
    <source>
        <dbReference type="ARBA" id="ARBA00023163"/>
    </source>
</evidence>
<dbReference type="GO" id="GO:0045944">
    <property type="term" value="P:positive regulation of transcription by RNA polymerase II"/>
    <property type="evidence" value="ECO:0007669"/>
    <property type="project" value="UniProtKB-ARBA"/>
</dbReference>
<dbReference type="OrthoDB" id="120976at2759"/>
<reference evidence="21 22" key="1">
    <citation type="submission" date="2016-02" db="EMBL/GenBank/DDBJ databases">
        <title>Band-tailed pigeon sequencing and assembly.</title>
        <authorList>
            <person name="Soares A.E."/>
            <person name="Novak B.J."/>
            <person name="Rice E.S."/>
            <person name="O'Connell B."/>
            <person name="Chang D."/>
            <person name="Weber S."/>
            <person name="Shapiro B."/>
        </authorList>
    </citation>
    <scope>NUCLEOTIDE SEQUENCE [LARGE SCALE GENOMIC DNA]</scope>
    <source>
        <strain evidence="21">BTP2013</strain>
        <tissue evidence="21">Blood</tissue>
    </source>
</reference>
<evidence type="ECO:0000256" key="12">
    <source>
        <dbReference type="ARBA" id="ARBA00023159"/>
    </source>
</evidence>
<dbReference type="AlphaFoldDB" id="A0A1V4KTI7"/>
<dbReference type="GO" id="GO:0005525">
    <property type="term" value="F:GTP binding"/>
    <property type="evidence" value="ECO:0007669"/>
    <property type="project" value="UniProtKB-KW"/>
</dbReference>
<evidence type="ECO:0000256" key="19">
    <source>
        <dbReference type="ARBA" id="ARBA00073217"/>
    </source>
</evidence>
<dbReference type="EC" id="2.7.11.1" evidence="2"/>
<dbReference type="PANTHER" id="PTHR47189:SF1">
    <property type="entry name" value="MHC CLASS II TRANSACTIVATOR"/>
    <property type="match status" value="1"/>
</dbReference>
<keyword evidence="4" id="KW-0433">Leucine-rich repeat</keyword>
<gene>
    <name evidence="21" type="primary">CIITA</name>
    <name evidence="21" type="ORF">AV530_001170</name>
</gene>
<keyword evidence="12" id="KW-0010">Activator</keyword>
<dbReference type="InterPro" id="IPR041267">
    <property type="entry name" value="NLRP_HD2"/>
</dbReference>
<accession>A0A1V4KTI7</accession>
<dbReference type="Gene3D" id="3.80.10.10">
    <property type="entry name" value="Ribonuclease Inhibitor"/>
    <property type="match status" value="2"/>
</dbReference>
<keyword evidence="14" id="KW-0539">Nucleus</keyword>
<evidence type="ECO:0000256" key="3">
    <source>
        <dbReference type="ARBA" id="ARBA00022553"/>
    </source>
</evidence>
<evidence type="ECO:0000313" key="21">
    <source>
        <dbReference type="EMBL" id="OPJ87769.1"/>
    </source>
</evidence>
<dbReference type="PROSITE" id="PS50837">
    <property type="entry name" value="NACHT"/>
    <property type="match status" value="1"/>
</dbReference>
<dbReference type="FunFam" id="3.40.50.300:FF:001028">
    <property type="entry name" value="Class II major histocompatibility complex transactivator"/>
    <property type="match status" value="1"/>
</dbReference>
<dbReference type="InterPro" id="IPR008095">
    <property type="entry name" value="MHC_II_transact"/>
</dbReference>
<evidence type="ECO:0000313" key="22">
    <source>
        <dbReference type="Proteomes" id="UP000190648"/>
    </source>
</evidence>
<evidence type="ECO:0000256" key="8">
    <source>
        <dbReference type="ARBA" id="ARBA00022777"/>
    </source>
</evidence>
<evidence type="ECO:0000256" key="10">
    <source>
        <dbReference type="ARBA" id="ARBA00023015"/>
    </source>
</evidence>
<evidence type="ECO:0000256" key="5">
    <source>
        <dbReference type="ARBA" id="ARBA00022679"/>
    </source>
</evidence>
<dbReference type="GO" id="GO:0016746">
    <property type="term" value="F:acyltransferase activity"/>
    <property type="evidence" value="ECO:0007669"/>
    <property type="project" value="UniProtKB-KW"/>
</dbReference>
<dbReference type="PROSITE" id="PS51450">
    <property type="entry name" value="LRR"/>
    <property type="match status" value="1"/>
</dbReference>
<keyword evidence="5" id="KW-0808">Transferase</keyword>
<keyword evidence="6" id="KW-0677">Repeat</keyword>
<sequence length="1245" mass="139595">MEAMFRFCSDVLLTSSDAAMNLFKEILPRVRKILSAATASDEHALLNLMLKEDVISKEYHQALLHEKDREDLARKISLTFVEKWDLYLTALVPLCCLNLCGSKPQNVTDNEPTGSKYISVQALLSRESTSIDSKGQIMDSALLSENGCLDLLHSDIDPLHLYTVLDPKSSGNEDDVFSVDPEVDANNNDQVNNMDFPYALENGENGDELYLCSNTRDAYARIAELAEYVLKDHQEKLIEDAFAGNLIWDEITAENTEKFTDIKMQKCHKRPFLGSAESCSEASEPKYKKMVEGPAVPAGNGSFLAMPPHSHPAGSTSLTNQYMSFSVPAANVLERSFVIPGSSTPLIPECLPVSTEGSQEDTDFADPPQQILNFVLESGTSDVIIYPVLTSSMETLVSPSFPASLCGLEMFKEVRVPLIPSEEPPKRPKPVEAFRASLMEYFRDVCKSVAMEREVALDHLFIDGTLVQNQTETKTGKNSIKTMEKELVTCSLQGKEKAALTRSQIFQIPGGKDLETKVIVVLGKAGMGKSILVQKICQDWSSGELSQFEFVFWFDCKQISLPEKRYSLKDLLLDFFVKPQEGSKEIFEYILQNPAKVLLAFDGFEGLHDHENFPRCSASQPEKALFSVKELLSGLIQKKILNGCTLLLTARPKDKVYQFVSKVDKTIELVGFSPQQRELYITKYFEGLRYCDNALNLIKEREYLFSHCYSPVMCRFVCFLCETVLETGDKNLPSTLTTVFLKFVQQKMMPMQTDVTALQNQESLATLARLAWHLGEKHQSALKSDLLPSKEVKEFALKHGFFLPFAFPNHSDAGEEEFGNTFSDFVIQNFLGALHLMLAEEIKDKSLTKYLSFPSKKKKPYNWLDLVPRFLAGLLFLQDDPCFCCLSNKDVKQSTKKQKTLLKYIKRLQINELCPERLLELFHCIYETQSSYLFQHVALRLKPDLSFLGIVLTPPDVHVLHSVLKRSRKEFSLDLRNSSIDIQGLKDLVGLTNVASFRASLSDTVRLWKSLEQTKDYELLRASTEKFVLDPFKAKTMKDISDLSDLVEIQEKMINCVQDASGCSSYEIPAIKNLRKLEFALGPVCGLQGFLKLVEILAAFPSLQHLDLDALSENGIGDEGAKSLSEVFPTLKSLETLNLSQNKITDVGAEKLATALPSLLSLKTLSLYNNSICDFGAENLAKVLPAMASLRVLEVQYNKITGVGAQQLTDSLRKCPHIKNLVMWNPTIPYGVLEHLQQLDSRISV</sequence>
<evidence type="ECO:0000256" key="7">
    <source>
        <dbReference type="ARBA" id="ARBA00022741"/>
    </source>
</evidence>
<dbReference type="GO" id="GO:0005524">
    <property type="term" value="F:ATP binding"/>
    <property type="evidence" value="ECO:0007669"/>
    <property type="project" value="UniProtKB-KW"/>
</dbReference>
<keyword evidence="3" id="KW-0597">Phosphoprotein</keyword>
<comment type="subcellular location">
    <subcellularLocation>
        <location evidence="1">Nucleus</location>
        <location evidence="1">PML body</location>
    </subcellularLocation>
</comment>
<evidence type="ECO:0000259" key="20">
    <source>
        <dbReference type="PROSITE" id="PS50837"/>
    </source>
</evidence>
<dbReference type="GO" id="GO:0016605">
    <property type="term" value="C:PML body"/>
    <property type="evidence" value="ECO:0007669"/>
    <property type="project" value="UniProtKB-SubCell"/>
</dbReference>
<proteinExistence type="predicted"/>
<evidence type="ECO:0000256" key="6">
    <source>
        <dbReference type="ARBA" id="ARBA00022737"/>
    </source>
</evidence>
<dbReference type="Pfam" id="PF05729">
    <property type="entry name" value="NACHT"/>
    <property type="match status" value="1"/>
</dbReference>
<dbReference type="GO" id="GO:0004674">
    <property type="term" value="F:protein serine/threonine kinase activity"/>
    <property type="evidence" value="ECO:0007669"/>
    <property type="project" value="UniProtKB-EC"/>
</dbReference>
<keyword evidence="15" id="KW-0012">Acyltransferase</keyword>
<dbReference type="SUPFAM" id="SSF52540">
    <property type="entry name" value="P-loop containing nucleoside triphosphate hydrolases"/>
    <property type="match status" value="1"/>
</dbReference>